<evidence type="ECO:0000313" key="8">
    <source>
        <dbReference type="Proteomes" id="UP000724874"/>
    </source>
</evidence>
<dbReference type="InterPro" id="IPR036322">
    <property type="entry name" value="WD40_repeat_dom_sf"/>
</dbReference>
<gene>
    <name evidence="7" type="ORF">CPB84DRAFT_1771649</name>
</gene>
<evidence type="ECO:0000256" key="5">
    <source>
        <dbReference type="ARBA" id="ARBA00023163"/>
    </source>
</evidence>
<dbReference type="AlphaFoldDB" id="A0A9P5NU74"/>
<evidence type="ECO:0000313" key="7">
    <source>
        <dbReference type="EMBL" id="KAF8905524.1"/>
    </source>
</evidence>
<dbReference type="Gene3D" id="2.130.10.10">
    <property type="entry name" value="YVTN repeat-like/Quinoprotein amine dehydrogenase"/>
    <property type="match status" value="1"/>
</dbReference>
<dbReference type="PROSITE" id="PS50294">
    <property type="entry name" value="WD_REPEATS_REGION"/>
    <property type="match status" value="1"/>
</dbReference>
<dbReference type="SUPFAM" id="SSF50978">
    <property type="entry name" value="WD40 repeat-like"/>
    <property type="match status" value="1"/>
</dbReference>
<dbReference type="Pfam" id="PF00400">
    <property type="entry name" value="WD40"/>
    <property type="match status" value="2"/>
</dbReference>
<dbReference type="PANTHER" id="PTHR10253">
    <property type="entry name" value="POLYCOMB PROTEIN"/>
    <property type="match status" value="1"/>
</dbReference>
<dbReference type="InterPro" id="IPR051243">
    <property type="entry name" value="PcG_WD-repeat"/>
</dbReference>
<organism evidence="7 8">
    <name type="scientific">Gymnopilus junonius</name>
    <name type="common">Spectacular rustgill mushroom</name>
    <name type="synonym">Gymnopilus spectabilis subsp. junonius</name>
    <dbReference type="NCBI Taxonomy" id="109634"/>
    <lineage>
        <taxon>Eukaryota</taxon>
        <taxon>Fungi</taxon>
        <taxon>Dikarya</taxon>
        <taxon>Basidiomycota</taxon>
        <taxon>Agaricomycotina</taxon>
        <taxon>Agaricomycetes</taxon>
        <taxon>Agaricomycetidae</taxon>
        <taxon>Agaricales</taxon>
        <taxon>Agaricineae</taxon>
        <taxon>Hymenogastraceae</taxon>
        <taxon>Gymnopilus</taxon>
    </lineage>
</organism>
<dbReference type="SMART" id="SM00320">
    <property type="entry name" value="WD40"/>
    <property type="match status" value="2"/>
</dbReference>
<dbReference type="InterPro" id="IPR015943">
    <property type="entry name" value="WD40/YVTN_repeat-like_dom_sf"/>
</dbReference>
<keyword evidence="3" id="KW-0677">Repeat</keyword>
<keyword evidence="5" id="KW-0804">Transcription</keyword>
<evidence type="ECO:0000256" key="4">
    <source>
        <dbReference type="ARBA" id="ARBA00023015"/>
    </source>
</evidence>
<evidence type="ECO:0000256" key="3">
    <source>
        <dbReference type="ARBA" id="ARBA00022737"/>
    </source>
</evidence>
<proteinExistence type="inferred from homology"/>
<comment type="caution">
    <text evidence="7">The sequence shown here is derived from an EMBL/GenBank/DDBJ whole genome shotgun (WGS) entry which is preliminary data.</text>
</comment>
<evidence type="ECO:0000256" key="6">
    <source>
        <dbReference type="PROSITE-ProRule" id="PRU00221"/>
    </source>
</evidence>
<feature type="repeat" description="WD" evidence="6">
    <location>
        <begin position="247"/>
        <end position="288"/>
    </location>
</feature>
<dbReference type="OrthoDB" id="7318948at2759"/>
<protein>
    <submittedName>
        <fullName evidence="7">WD40-repeat-containing domain protein</fullName>
    </submittedName>
</protein>
<evidence type="ECO:0000256" key="1">
    <source>
        <dbReference type="ARBA" id="ARBA00008075"/>
    </source>
</evidence>
<reference evidence="7" key="1">
    <citation type="submission" date="2020-11" db="EMBL/GenBank/DDBJ databases">
        <authorList>
            <consortium name="DOE Joint Genome Institute"/>
            <person name="Ahrendt S."/>
            <person name="Riley R."/>
            <person name="Andreopoulos W."/>
            <person name="LaButti K."/>
            <person name="Pangilinan J."/>
            <person name="Ruiz-duenas F.J."/>
            <person name="Barrasa J.M."/>
            <person name="Sanchez-Garcia M."/>
            <person name="Camarero S."/>
            <person name="Miyauchi S."/>
            <person name="Serrano A."/>
            <person name="Linde D."/>
            <person name="Babiker R."/>
            <person name="Drula E."/>
            <person name="Ayuso-Fernandez I."/>
            <person name="Pacheco R."/>
            <person name="Padilla G."/>
            <person name="Ferreira P."/>
            <person name="Barriuso J."/>
            <person name="Kellner H."/>
            <person name="Castanera R."/>
            <person name="Alfaro M."/>
            <person name="Ramirez L."/>
            <person name="Pisabarro A.G."/>
            <person name="Kuo A."/>
            <person name="Tritt A."/>
            <person name="Lipzen A."/>
            <person name="He G."/>
            <person name="Yan M."/>
            <person name="Ng V."/>
            <person name="Cullen D."/>
            <person name="Martin F."/>
            <person name="Rosso M.-N."/>
            <person name="Henrissat B."/>
            <person name="Hibbett D."/>
            <person name="Martinez A.T."/>
            <person name="Grigoriev I.V."/>
        </authorList>
    </citation>
    <scope>NUCLEOTIDE SEQUENCE</scope>
    <source>
        <strain evidence="7">AH 44721</strain>
    </source>
</reference>
<keyword evidence="4" id="KW-0805">Transcription regulation</keyword>
<evidence type="ECO:0000256" key="2">
    <source>
        <dbReference type="ARBA" id="ARBA00022574"/>
    </source>
</evidence>
<name>A0A9P5NU74_GYMJU</name>
<comment type="similarity">
    <text evidence="1">Belongs to the WD repeat ESC family.</text>
</comment>
<sequence length="544" mass="61132">MDGLNSDQVEEYKAWFKKSSPPPFRLARRFSVSKDDTLKFQSVAIFPFDENSYDKPELRESWEKLVSEYWDAVAVGSDYSLFVFFTSKNKPPLWVKLPEDEQKLLKTDKMCVAWSMASAPPWNPYIIFSRGSLLYVYDVAQKGIIGWIRGHGGAITSISVHVNQPNLFCTTSRDFTTRIYDLNHLVSDPSQVNPGRKANLNEVPNPHWPPGKKPSLAGAPHGLHLHPSESEGNGLGRCIIVLLGGRSGGHQAAVLGAAFHPVYPVIATCGLDRTVKIWPLRRRSREQITREDKPLFSSSMLHRARVLSVSWLQDDLLLTHSAPAVMRVSPDSKHDKRTYTEAGELVMWRWLGVDRFFSAQFEQEGDAVFNLRGCSSDYQESSSFKLISIHAFPAVRNQYIAPQLGIFQASPAHDTLILYVYPDGQSIYFLNAAHMKPRERPALPKEAEKLLTRHQDATGTALVDATGRMRLGGQEEADVEEETDDERLILRRPDVVVPEIESRKIDLREENAGRSLMACAIGMGGRVVVGVGSKGSIWVWRYDD</sequence>
<dbReference type="EMBL" id="JADNYJ010000022">
    <property type="protein sequence ID" value="KAF8905524.1"/>
    <property type="molecule type" value="Genomic_DNA"/>
</dbReference>
<keyword evidence="8" id="KW-1185">Reference proteome</keyword>
<dbReference type="Proteomes" id="UP000724874">
    <property type="component" value="Unassembled WGS sequence"/>
</dbReference>
<dbReference type="PROSITE" id="PS50082">
    <property type="entry name" value="WD_REPEATS_2"/>
    <property type="match status" value="1"/>
</dbReference>
<accession>A0A9P5NU74</accession>
<dbReference type="InterPro" id="IPR001680">
    <property type="entry name" value="WD40_rpt"/>
</dbReference>
<keyword evidence="2 6" id="KW-0853">WD repeat</keyword>